<dbReference type="AlphaFoldDB" id="I4AGM8"/>
<dbReference type="KEGG" id="fli:Fleli_0650"/>
<proteinExistence type="predicted"/>
<dbReference type="Pfam" id="PF11964">
    <property type="entry name" value="SpoIIAA-like"/>
    <property type="match status" value="1"/>
</dbReference>
<protein>
    <recommendedName>
        <fullName evidence="3">STAS/SEC14 domain-containing protein</fullName>
    </recommendedName>
</protein>
<organism evidence="1 2">
    <name type="scientific">Bernardetia litoralis (strain ATCC 23117 / DSM 6794 / NBRC 15988 / NCIMB 1366 / Fx l1 / Sio-4)</name>
    <name type="common">Flexibacter litoralis</name>
    <dbReference type="NCBI Taxonomy" id="880071"/>
    <lineage>
        <taxon>Bacteria</taxon>
        <taxon>Pseudomonadati</taxon>
        <taxon>Bacteroidota</taxon>
        <taxon>Cytophagia</taxon>
        <taxon>Cytophagales</taxon>
        <taxon>Bernardetiaceae</taxon>
        <taxon>Bernardetia</taxon>
    </lineage>
</organism>
<accession>I4AGM8</accession>
<dbReference type="InterPro" id="IPR021866">
    <property type="entry name" value="SpoIIAA-like"/>
</dbReference>
<reference evidence="2" key="1">
    <citation type="submission" date="2012-06" db="EMBL/GenBank/DDBJ databases">
        <title>The complete genome of Flexibacter litoralis DSM 6794.</title>
        <authorList>
            <person name="Lucas S."/>
            <person name="Copeland A."/>
            <person name="Lapidus A."/>
            <person name="Glavina del Rio T."/>
            <person name="Dalin E."/>
            <person name="Tice H."/>
            <person name="Bruce D."/>
            <person name="Goodwin L."/>
            <person name="Pitluck S."/>
            <person name="Peters L."/>
            <person name="Ovchinnikova G."/>
            <person name="Lu M."/>
            <person name="Kyrpides N."/>
            <person name="Mavromatis K."/>
            <person name="Ivanova N."/>
            <person name="Brettin T."/>
            <person name="Detter J.C."/>
            <person name="Han C."/>
            <person name="Larimer F."/>
            <person name="Land M."/>
            <person name="Hauser L."/>
            <person name="Markowitz V."/>
            <person name="Cheng J.-F."/>
            <person name="Hugenholtz P."/>
            <person name="Woyke T."/>
            <person name="Wu D."/>
            <person name="Spring S."/>
            <person name="Lang E."/>
            <person name="Kopitz M."/>
            <person name="Brambilla E."/>
            <person name="Klenk H.-P."/>
            <person name="Eisen J.A."/>
        </authorList>
    </citation>
    <scope>NUCLEOTIDE SEQUENCE [LARGE SCALE GENOMIC DNA]</scope>
    <source>
        <strain evidence="2">ATCC 23117 / DSM 6794 / NBRC 15988 / NCIMB 1366 / Sio-4</strain>
    </source>
</reference>
<evidence type="ECO:0000313" key="2">
    <source>
        <dbReference type="Proteomes" id="UP000006054"/>
    </source>
</evidence>
<evidence type="ECO:0008006" key="3">
    <source>
        <dbReference type="Google" id="ProtNLM"/>
    </source>
</evidence>
<dbReference type="Proteomes" id="UP000006054">
    <property type="component" value="Chromosome"/>
</dbReference>
<dbReference type="HOGENOM" id="CLU_1466161_0_0_10"/>
<evidence type="ECO:0000313" key="1">
    <source>
        <dbReference type="EMBL" id="AFM03113.1"/>
    </source>
</evidence>
<dbReference type="RefSeq" id="WP_014796572.1">
    <property type="nucleotide sequence ID" value="NC_018018.1"/>
</dbReference>
<dbReference type="OrthoDB" id="982726at2"/>
<gene>
    <name evidence="1" type="ordered locus">Fleli_0650</name>
</gene>
<sequence length="184" mass="21664">MIHSFKTIHREEYASKKQIFDDAHTIYKNGLEKQTVQIPTENTVFFEVPFATISYIPKDSTNEEAVRKGILALEWRGDITDEQYKEVMNKLLELSYLYDTSGLLVDAMELGYVSMFARAWLMLDWMPRMQQQEIESAKLAILRTDAPMHKVGIDYVVSYLQQVLPYDCRFYVNKENAINWIFRK</sequence>
<dbReference type="EMBL" id="CP003345">
    <property type="protein sequence ID" value="AFM03113.1"/>
    <property type="molecule type" value="Genomic_DNA"/>
</dbReference>
<name>I4AGM8_BERLS</name>
<keyword evidence="2" id="KW-1185">Reference proteome</keyword>